<name>A0A444HIY6_RHILE</name>
<dbReference type="EMBL" id="SBHX01000111">
    <property type="protein sequence ID" value="RWX21498.1"/>
    <property type="molecule type" value="Genomic_DNA"/>
</dbReference>
<evidence type="ECO:0000313" key="2">
    <source>
        <dbReference type="Proteomes" id="UP000283817"/>
    </source>
</evidence>
<proteinExistence type="predicted"/>
<organism evidence="1 2">
    <name type="scientific">Rhizobium leguminosarum</name>
    <dbReference type="NCBI Taxonomy" id="384"/>
    <lineage>
        <taxon>Bacteria</taxon>
        <taxon>Pseudomonadati</taxon>
        <taxon>Pseudomonadota</taxon>
        <taxon>Alphaproteobacteria</taxon>
        <taxon>Hyphomicrobiales</taxon>
        <taxon>Rhizobiaceae</taxon>
        <taxon>Rhizobium/Agrobacterium group</taxon>
        <taxon>Rhizobium</taxon>
    </lineage>
</organism>
<sequence>DMIFGGMGPPEGRAQAWPDRAALLAHLRRCIAIFAAGVGAA</sequence>
<reference evidence="1 2" key="1">
    <citation type="submission" date="2019-01" db="EMBL/GenBank/DDBJ databases">
        <title>RHIZO-ID as a novel technology for direct rhizobia identification.</title>
        <authorList>
            <person name="De Meyer S.E."/>
        </authorList>
    </citation>
    <scope>NUCLEOTIDE SEQUENCE [LARGE SCALE GENOMIC DNA]</scope>
    <source>
        <strain evidence="1 2">WSM448</strain>
    </source>
</reference>
<evidence type="ECO:0000313" key="1">
    <source>
        <dbReference type="EMBL" id="RWX21498.1"/>
    </source>
</evidence>
<comment type="caution">
    <text evidence="1">The sequence shown here is derived from an EMBL/GenBank/DDBJ whole genome shotgun (WGS) entry which is preliminary data.</text>
</comment>
<accession>A0A444HIY6</accession>
<dbReference type="Proteomes" id="UP000283817">
    <property type="component" value="Unassembled WGS sequence"/>
</dbReference>
<dbReference type="AlphaFoldDB" id="A0A444HIY6"/>
<feature type="non-terminal residue" evidence="1">
    <location>
        <position position="1"/>
    </location>
</feature>
<protein>
    <submittedName>
        <fullName evidence="1">TetR/AcrR family transcriptional regulator</fullName>
    </submittedName>
</protein>
<gene>
    <name evidence="1" type="ORF">EHI47_36030</name>
</gene>